<dbReference type="PROSITE" id="PS50060">
    <property type="entry name" value="MAM_2"/>
    <property type="match status" value="2"/>
</dbReference>
<feature type="chain" id="PRO_5044992830" description="Metalloendopeptidase" evidence="2">
    <location>
        <begin position="19"/>
        <end position="761"/>
    </location>
</feature>
<dbReference type="InterPro" id="IPR024079">
    <property type="entry name" value="MetalloPept_cat_dom_sf"/>
</dbReference>
<dbReference type="PROSITE" id="PS50144">
    <property type="entry name" value="MATH"/>
    <property type="match status" value="1"/>
</dbReference>
<dbReference type="Pfam" id="PF22486">
    <property type="entry name" value="MATH_2"/>
    <property type="match status" value="1"/>
</dbReference>
<evidence type="ECO:0000259" key="5">
    <source>
        <dbReference type="PROSITE" id="PS50144"/>
    </source>
</evidence>
<dbReference type="EC" id="3.4.24.-" evidence="2"/>
<proteinExistence type="predicted"/>
<feature type="binding site" evidence="1">
    <location>
        <position position="100"/>
    </location>
    <ligand>
        <name>Zn(2+)</name>
        <dbReference type="ChEBI" id="CHEBI:29105"/>
        <note>catalytic</note>
    </ligand>
</feature>
<dbReference type="Pfam" id="PF00629">
    <property type="entry name" value="MAM"/>
    <property type="match status" value="2"/>
</dbReference>
<dbReference type="SUPFAM" id="SSF55486">
    <property type="entry name" value="Metalloproteases ('zincins'), catalytic domain"/>
    <property type="match status" value="2"/>
</dbReference>
<keyword evidence="1 2" id="KW-0645">Protease</keyword>
<dbReference type="InterPro" id="IPR013320">
    <property type="entry name" value="ConA-like_dom_sf"/>
</dbReference>
<feature type="domain" description="Peptidase M12A" evidence="6">
    <location>
        <begin position="454"/>
        <end position="530"/>
    </location>
</feature>
<dbReference type="Gene3D" id="3.40.390.10">
    <property type="entry name" value="Collagenase (Catalytic Domain)"/>
    <property type="match status" value="1"/>
</dbReference>
<sequence>MPSFQLLHLVALVAVSSAFVIRTTDDSEASVRKFFEGDIIVPAFEMFRLKSCIDFKPYEGEKSYLQFEKLDGCWSFVGDFQTGQNVSIGLRCEYKDTVEHEVLHALGFYHEQSRSDRDDYVNIWWDEIIKGQEHNFNKYDDSFISDLNTPYDYESVMHYGPYSFNINSSIPSITTKIPEFNDVIGQSQDLSRIDLQRLNRMYNCGESAILESRILYPRRNEKCLQFFYKFDGSLQDELIIWIKSDDGTGNVRKLAKLQSISANGEQNWNLATIPFSSRTKFRYVFHGIKGNTSSSPGGISIDGITSSTSRSYLGIMFALCSSQNDGVLEWPAGNRQVTFTIVDQDPDITQRMSASRSFTTNPEEPYIVEDPGTCGNRSARAFQASNVPRSRKIQHLLQNNDADAGELRKDIPEINSAAGLSLFQGDILLPKRRSALRDERYRWKLPVPFILSDNLDQAHNFKKYGSNYLNDLNTPYDYESIMHYGPFSFGKNSSLATITTNIPEFNDIIGQRLDFSTSDIERLNHMYNCNAGYFMYFNTSCGKQGDTAILESRILYPKRKQQCLQFFFKMTGSSQDRLAIWVKTDDGTGNVRRLVKIRTFQGDSDHDWKIAHVNLKCQKKFRFLFHGLKGNPDDSAGGIYIDDLTLSETQCPRGVWLIRNFSQLLTTAPEGYSMHSPRFYSPEGYGYGLTLSPRGLRGSAFANYTRISFHLVSGENDGVLEWPALHRQVTITVLDQNPNARKRMSSERSFTTTQAQTFQGR</sequence>
<dbReference type="Pfam" id="PF01400">
    <property type="entry name" value="Astacin"/>
    <property type="match status" value="1"/>
</dbReference>
<dbReference type="PRINTS" id="PR00020">
    <property type="entry name" value="MAMDOMAIN"/>
</dbReference>
<keyword evidence="8" id="KW-1185">Reference proteome</keyword>
<dbReference type="PRINTS" id="PR00480">
    <property type="entry name" value="ASTACIN"/>
</dbReference>
<feature type="binding site" evidence="1">
    <location>
        <position position="104"/>
    </location>
    <ligand>
        <name>Zn(2+)</name>
        <dbReference type="ChEBI" id="CHEBI:29105"/>
        <note>catalytic</note>
    </ligand>
</feature>
<evidence type="ECO:0000256" key="3">
    <source>
        <dbReference type="SAM" id="MobiDB-lite"/>
    </source>
</evidence>
<keyword evidence="1 2" id="KW-0862">Zinc</keyword>
<keyword evidence="1 2" id="KW-0378">Hydrolase</keyword>
<dbReference type="SMART" id="SM00137">
    <property type="entry name" value="MAM"/>
    <property type="match status" value="2"/>
</dbReference>
<dbReference type="Gene3D" id="2.60.210.10">
    <property type="entry name" value="Apoptosis, Tumor Necrosis Factor Receptor Associated Protein 2, Chain A"/>
    <property type="match status" value="2"/>
</dbReference>
<dbReference type="Gene3D" id="2.60.120.200">
    <property type="match status" value="1"/>
</dbReference>
<feature type="binding site" evidence="1">
    <location>
        <position position="110"/>
    </location>
    <ligand>
        <name>Zn(2+)</name>
        <dbReference type="ChEBI" id="CHEBI:29105"/>
        <note>catalytic</note>
    </ligand>
</feature>
<dbReference type="PANTHER" id="PTHR10127:SF824">
    <property type="entry name" value="MEPRIN A SUBUNIT ALPHA"/>
    <property type="match status" value="1"/>
</dbReference>
<dbReference type="InterPro" id="IPR001506">
    <property type="entry name" value="Peptidase_M12A"/>
</dbReference>
<dbReference type="CDD" id="cd06263">
    <property type="entry name" value="MAM"/>
    <property type="match status" value="1"/>
</dbReference>
<organism evidence="7 8">
    <name type="scientific">Phrynosoma platyrhinos</name>
    <name type="common">Desert horned lizard</name>
    <dbReference type="NCBI Taxonomy" id="52577"/>
    <lineage>
        <taxon>Eukaryota</taxon>
        <taxon>Metazoa</taxon>
        <taxon>Chordata</taxon>
        <taxon>Craniata</taxon>
        <taxon>Vertebrata</taxon>
        <taxon>Euteleostomi</taxon>
        <taxon>Lepidosauria</taxon>
        <taxon>Squamata</taxon>
        <taxon>Bifurcata</taxon>
        <taxon>Unidentata</taxon>
        <taxon>Episquamata</taxon>
        <taxon>Toxicofera</taxon>
        <taxon>Iguania</taxon>
        <taxon>Phrynosomatidae</taxon>
        <taxon>Phrynosomatinae</taxon>
        <taxon>Phrynosoma</taxon>
    </lineage>
</organism>
<evidence type="ECO:0000256" key="2">
    <source>
        <dbReference type="RuleBase" id="RU361183"/>
    </source>
</evidence>
<keyword evidence="2" id="KW-0732">Signal</keyword>
<dbReference type="PROSITE" id="PS00740">
    <property type="entry name" value="MAM_1"/>
    <property type="match status" value="1"/>
</dbReference>
<feature type="domain" description="MAM" evidence="4">
    <location>
        <begin position="524"/>
        <end position="653"/>
    </location>
</feature>
<dbReference type="InterPro" id="IPR002083">
    <property type="entry name" value="MATH/TRAF_dom"/>
</dbReference>
<keyword evidence="1 2" id="KW-0479">Metal-binding</keyword>
<gene>
    <name evidence="7" type="ORF">JD844_023430</name>
</gene>
<evidence type="ECO:0000313" key="8">
    <source>
        <dbReference type="Proteomes" id="UP000826234"/>
    </source>
</evidence>
<accession>A0ABQ7SWT3</accession>
<keyword evidence="1 2" id="KW-0482">Metalloprotease</keyword>
<dbReference type="PANTHER" id="PTHR10127">
    <property type="entry name" value="DISCOIDIN, CUB, EGF, LAMININ , AND ZINC METALLOPROTEASE DOMAIN CONTAINING"/>
    <property type="match status" value="1"/>
</dbReference>
<feature type="domain" description="MATH" evidence="5">
    <location>
        <begin position="651"/>
        <end position="761"/>
    </location>
</feature>
<evidence type="ECO:0000256" key="1">
    <source>
        <dbReference type="PROSITE-ProRule" id="PRU01211"/>
    </source>
</evidence>
<dbReference type="EMBL" id="JAIPUX010003289">
    <property type="protein sequence ID" value="KAH0621796.1"/>
    <property type="molecule type" value="Genomic_DNA"/>
</dbReference>
<dbReference type="Proteomes" id="UP000826234">
    <property type="component" value="Unassembled WGS sequence"/>
</dbReference>
<evidence type="ECO:0000259" key="4">
    <source>
        <dbReference type="PROSITE" id="PS50060"/>
    </source>
</evidence>
<feature type="region of interest" description="Disordered" evidence="3">
    <location>
        <begin position="739"/>
        <end position="761"/>
    </location>
</feature>
<evidence type="ECO:0000259" key="6">
    <source>
        <dbReference type="PROSITE" id="PS51864"/>
    </source>
</evidence>
<protein>
    <recommendedName>
        <fullName evidence="2">Metalloendopeptidase</fullName>
        <ecNumber evidence="2">3.4.24.-</ecNumber>
    </recommendedName>
</protein>
<feature type="domain" description="Peptidase M12A" evidence="6">
    <location>
        <begin position="10"/>
        <end position="205"/>
    </location>
</feature>
<comment type="cofactor">
    <cofactor evidence="1 2">
        <name>Zn(2+)</name>
        <dbReference type="ChEBI" id="CHEBI:29105"/>
    </cofactor>
    <text evidence="1 2">Binds 1 zinc ion per subunit.</text>
</comment>
<feature type="signal peptide" evidence="2">
    <location>
        <begin position="1"/>
        <end position="18"/>
    </location>
</feature>
<evidence type="ECO:0000313" key="7">
    <source>
        <dbReference type="EMBL" id="KAH0621796.1"/>
    </source>
</evidence>
<dbReference type="InterPro" id="IPR006026">
    <property type="entry name" value="Peptidase_Metallo"/>
</dbReference>
<feature type="domain" description="MAM" evidence="4">
    <location>
        <begin position="205"/>
        <end position="322"/>
    </location>
</feature>
<dbReference type="InterPro" id="IPR000998">
    <property type="entry name" value="MAM_dom"/>
</dbReference>
<dbReference type="SUPFAM" id="SSF49599">
    <property type="entry name" value="TRAF domain-like"/>
    <property type="match status" value="2"/>
</dbReference>
<comment type="caution">
    <text evidence="1">Lacks conserved residue(s) required for the propagation of feature annotation.</text>
</comment>
<comment type="caution">
    <text evidence="7">The sequence shown here is derived from an EMBL/GenBank/DDBJ whole genome shotgun (WGS) entry which is preliminary data.</text>
</comment>
<feature type="active site" evidence="1">
    <location>
        <position position="101"/>
    </location>
</feature>
<feature type="compositionally biased region" description="Polar residues" evidence="3">
    <location>
        <begin position="747"/>
        <end position="761"/>
    </location>
</feature>
<dbReference type="InterPro" id="IPR008974">
    <property type="entry name" value="TRAF-like"/>
</dbReference>
<dbReference type="SMART" id="SM00235">
    <property type="entry name" value="ZnMc"/>
    <property type="match status" value="1"/>
</dbReference>
<dbReference type="SUPFAM" id="SSF49899">
    <property type="entry name" value="Concanavalin A-like lectins/glucanases"/>
    <property type="match status" value="2"/>
</dbReference>
<reference evidence="7 8" key="1">
    <citation type="journal article" date="2022" name="Gigascience">
        <title>A chromosome-level genome assembly and annotation of the desert horned lizard, Phrynosoma platyrhinos, provides insight into chromosomal rearrangements among reptiles.</title>
        <authorList>
            <person name="Koochekian N."/>
            <person name="Ascanio A."/>
            <person name="Farleigh K."/>
            <person name="Card D.C."/>
            <person name="Schield D.R."/>
            <person name="Castoe T.A."/>
            <person name="Jezkova T."/>
        </authorList>
    </citation>
    <scope>NUCLEOTIDE SEQUENCE [LARGE SCALE GENOMIC DNA]</scope>
    <source>
        <strain evidence="7">NK-2021</strain>
    </source>
</reference>
<name>A0ABQ7SWT3_PHRPL</name>
<dbReference type="PROSITE" id="PS51864">
    <property type="entry name" value="ASTACIN"/>
    <property type="match status" value="2"/>
</dbReference>